<dbReference type="FunFam" id="3.20.20.10:FF:000018">
    <property type="entry name" value="Pyridoxal phosphate homeostasis protein"/>
    <property type="match status" value="1"/>
</dbReference>
<dbReference type="CDD" id="cd06824">
    <property type="entry name" value="PLPDE_III_Yggs_like"/>
    <property type="match status" value="1"/>
</dbReference>
<dbReference type="GO" id="GO:0030170">
    <property type="term" value="F:pyridoxal phosphate binding"/>
    <property type="evidence" value="ECO:0007669"/>
    <property type="project" value="UniProtKB-UniRule"/>
</dbReference>
<dbReference type="PANTHER" id="PTHR10146">
    <property type="entry name" value="PROLINE SYNTHETASE CO-TRANSCRIBED BACTERIAL HOMOLOG PROTEIN"/>
    <property type="match status" value="1"/>
</dbReference>
<keyword evidence="7" id="KW-1185">Reference proteome</keyword>
<dbReference type="AlphaFoldDB" id="A0A432VUA2"/>
<comment type="function">
    <text evidence="2">Pyridoxal 5'-phosphate (PLP)-binding protein, which is involved in PLP homeostasis.</text>
</comment>
<dbReference type="Pfam" id="PF01168">
    <property type="entry name" value="Ala_racemase_N"/>
    <property type="match status" value="1"/>
</dbReference>
<evidence type="ECO:0000256" key="2">
    <source>
        <dbReference type="HAMAP-Rule" id="MF_02087"/>
    </source>
</evidence>
<evidence type="ECO:0000259" key="5">
    <source>
        <dbReference type="Pfam" id="PF01168"/>
    </source>
</evidence>
<dbReference type="PANTHER" id="PTHR10146:SF14">
    <property type="entry name" value="PYRIDOXAL PHOSPHATE HOMEOSTASIS PROTEIN"/>
    <property type="match status" value="1"/>
</dbReference>
<evidence type="ECO:0000313" key="7">
    <source>
        <dbReference type="Proteomes" id="UP000288395"/>
    </source>
</evidence>
<sequence>MPRSTELSSSALHAHFATVMQQIQDAAKAANRDPDSIALLAVSKTKPASAIAELYRAGQRQFGENYVQEAIEKIQELQAHDDIVWHFIGPLQSNKTKDVAEHFAWVHSIDREKLVRRLANQRPKTLGPLNVLIQVNIDDEASKAGVNLTEIPELAASIASAEQLKLRGIMAIPNPDASAEQQKQSFAELQKAYKELQEQHPDVDTLSLGMSNDLQLAIAHGSTMVRIGTALFGAREK</sequence>
<dbReference type="Gene3D" id="3.20.20.10">
    <property type="entry name" value="Alanine racemase"/>
    <property type="match status" value="1"/>
</dbReference>
<evidence type="ECO:0000256" key="1">
    <source>
        <dbReference type="ARBA" id="ARBA00022898"/>
    </source>
</evidence>
<feature type="modified residue" description="N6-(pyridoxal phosphate)lysine" evidence="2 3">
    <location>
        <position position="44"/>
    </location>
</feature>
<dbReference type="NCBIfam" id="TIGR00044">
    <property type="entry name" value="YggS family pyridoxal phosphate-dependent enzyme"/>
    <property type="match status" value="1"/>
</dbReference>
<dbReference type="Proteomes" id="UP000288395">
    <property type="component" value="Unassembled WGS sequence"/>
</dbReference>
<comment type="caution">
    <text evidence="6">The sequence shown here is derived from an EMBL/GenBank/DDBJ whole genome shotgun (WGS) entry which is preliminary data.</text>
</comment>
<evidence type="ECO:0000256" key="4">
    <source>
        <dbReference type="RuleBase" id="RU004514"/>
    </source>
</evidence>
<dbReference type="PROSITE" id="PS01211">
    <property type="entry name" value="UPF0001"/>
    <property type="match status" value="1"/>
</dbReference>
<dbReference type="InterPro" id="IPR029066">
    <property type="entry name" value="PLP-binding_barrel"/>
</dbReference>
<dbReference type="InterPro" id="IPR001608">
    <property type="entry name" value="Ala_racemase_N"/>
</dbReference>
<evidence type="ECO:0000313" key="6">
    <source>
        <dbReference type="EMBL" id="RUO19989.1"/>
    </source>
</evidence>
<protein>
    <recommendedName>
        <fullName evidence="2">Pyridoxal phosphate homeostasis protein</fullName>
        <shortName evidence="2">PLP homeostasis protein</shortName>
    </recommendedName>
</protein>
<gene>
    <name evidence="6" type="ORF">CWE08_08730</name>
</gene>
<reference evidence="7" key="1">
    <citation type="journal article" date="2018" name="Front. Microbiol.">
        <title>Genome-Based Analysis Reveals the Taxonomy and Diversity of the Family Idiomarinaceae.</title>
        <authorList>
            <person name="Liu Y."/>
            <person name="Lai Q."/>
            <person name="Shao Z."/>
        </authorList>
    </citation>
    <scope>NUCLEOTIDE SEQUENCE [LARGE SCALE GENOMIC DNA]</scope>
    <source>
        <strain evidence="7">GBPy7</strain>
    </source>
</reference>
<evidence type="ECO:0000256" key="3">
    <source>
        <dbReference type="PIRSR" id="PIRSR004848-1"/>
    </source>
</evidence>
<proteinExistence type="inferred from homology"/>
<dbReference type="InterPro" id="IPR011078">
    <property type="entry name" value="PyrdxlP_homeostasis"/>
</dbReference>
<keyword evidence="1 2" id="KW-0663">Pyridoxal phosphate</keyword>
<dbReference type="SUPFAM" id="SSF51419">
    <property type="entry name" value="PLP-binding barrel"/>
    <property type="match status" value="1"/>
</dbReference>
<organism evidence="6 7">
    <name type="scientific">Aliidiomarina iranensis</name>
    <dbReference type="NCBI Taxonomy" id="1434071"/>
    <lineage>
        <taxon>Bacteria</taxon>
        <taxon>Pseudomonadati</taxon>
        <taxon>Pseudomonadota</taxon>
        <taxon>Gammaproteobacteria</taxon>
        <taxon>Alteromonadales</taxon>
        <taxon>Idiomarinaceae</taxon>
        <taxon>Aliidiomarina</taxon>
    </lineage>
</organism>
<accession>A0A432VUA2</accession>
<name>A0A432VUA2_9GAMM</name>
<dbReference type="PIRSF" id="PIRSF004848">
    <property type="entry name" value="YBL036c_PLPDEIII"/>
    <property type="match status" value="1"/>
</dbReference>
<comment type="similarity">
    <text evidence="2 4">Belongs to the pyridoxal phosphate-binding protein YggS/PROSC family.</text>
</comment>
<dbReference type="OrthoDB" id="9804072at2"/>
<dbReference type="EMBL" id="PIPJ01000006">
    <property type="protein sequence ID" value="RUO19989.1"/>
    <property type="molecule type" value="Genomic_DNA"/>
</dbReference>
<feature type="domain" description="Alanine racemase N-terminal" evidence="5">
    <location>
        <begin position="37"/>
        <end position="235"/>
    </location>
</feature>
<comment type="cofactor">
    <cofactor evidence="3">
        <name>pyridoxal 5'-phosphate</name>
        <dbReference type="ChEBI" id="CHEBI:597326"/>
    </cofactor>
</comment>
<dbReference type="HAMAP" id="MF_02087">
    <property type="entry name" value="PLP_homeostasis"/>
    <property type="match status" value="1"/>
</dbReference>